<feature type="region of interest" description="Disordered" evidence="1">
    <location>
        <begin position="1"/>
        <end position="25"/>
    </location>
</feature>
<name>A0A0H5D1E5_9RHOB</name>
<proteinExistence type="predicted"/>
<organism evidence="2 3">
    <name type="scientific">Phaeobacter italicus</name>
    <dbReference type="NCBI Taxonomy" id="481446"/>
    <lineage>
        <taxon>Bacteria</taxon>
        <taxon>Pseudomonadati</taxon>
        <taxon>Pseudomonadota</taxon>
        <taxon>Alphaproteobacteria</taxon>
        <taxon>Rhodobacterales</taxon>
        <taxon>Roseobacteraceae</taxon>
        <taxon>Phaeobacter</taxon>
    </lineage>
</organism>
<dbReference type="EMBL" id="CVRL01000017">
    <property type="protein sequence ID" value="CRL10839.1"/>
    <property type="molecule type" value="Genomic_DNA"/>
</dbReference>
<evidence type="ECO:0000313" key="3">
    <source>
        <dbReference type="Proteomes" id="UP000043764"/>
    </source>
</evidence>
<keyword evidence="3" id="KW-1185">Reference proteome</keyword>
<accession>A0A0H5D1E5</accession>
<evidence type="ECO:0000256" key="1">
    <source>
        <dbReference type="SAM" id="MobiDB-lite"/>
    </source>
</evidence>
<reference evidence="3" key="1">
    <citation type="submission" date="2015-05" db="EMBL/GenBank/DDBJ databases">
        <authorList>
            <person name="Rodrigo-Torres Lidia"/>
            <person name="Arahal R.David."/>
        </authorList>
    </citation>
    <scope>NUCLEOTIDE SEQUENCE [LARGE SCALE GENOMIC DNA]</scope>
    <source>
        <strain evidence="3">CECT 7321</strain>
    </source>
</reference>
<gene>
    <name evidence="2" type="ORF">NIT7321_01687</name>
</gene>
<dbReference type="Proteomes" id="UP000043764">
    <property type="component" value="Unassembled WGS sequence"/>
</dbReference>
<protein>
    <submittedName>
        <fullName evidence="2">Uncharacterized protein</fullName>
    </submittedName>
</protein>
<sequence length="197" mass="20983">MGLHGGRARQQIPQHSHVARRGGDTDARVRAQSQRKLQHVPTVLPAFPFRQFIRPGGVKLRAAQGLRVVGRKGLGGGTIGPDQPPLRRFPLGAAIWWGTGENATVALHHDIAHLIVGFPKQGDTPGAACGQGCWPFGQRTHPFGAGAGLSCAASTKDDPAAPVSLRGALMRQGPQIKDIRHRGKIMVAQPVQKGLLR</sequence>
<dbReference type="AlphaFoldDB" id="A0A0H5D1E5"/>
<evidence type="ECO:0000313" key="2">
    <source>
        <dbReference type="EMBL" id="CRL10839.1"/>
    </source>
</evidence>